<accession>A0AAE3JD01</accession>
<reference evidence="1 2" key="1">
    <citation type="submission" date="2021-10" db="EMBL/GenBank/DDBJ databases">
        <title>Anaerobic single-cell dispensing facilitates the cultivation of human gut bacteria.</title>
        <authorList>
            <person name="Afrizal A."/>
        </authorList>
    </citation>
    <scope>NUCLEOTIDE SEQUENCE [LARGE SCALE GENOMIC DNA]</scope>
    <source>
        <strain evidence="1 2">CLA-AA-H224</strain>
    </source>
</reference>
<dbReference type="EMBL" id="JAJEQN010000086">
    <property type="protein sequence ID" value="MCC2223165.1"/>
    <property type="molecule type" value="Genomic_DNA"/>
</dbReference>
<proteinExistence type="predicted"/>
<name>A0AAE3JD01_9FIRM</name>
<keyword evidence="2" id="KW-1185">Reference proteome</keyword>
<protein>
    <submittedName>
        <fullName evidence="1">Uncharacterized protein</fullName>
    </submittedName>
</protein>
<feature type="non-terminal residue" evidence="1">
    <location>
        <position position="204"/>
    </location>
</feature>
<dbReference type="RefSeq" id="WP_331466893.1">
    <property type="nucleotide sequence ID" value="NZ_JAJEQN010000086.1"/>
</dbReference>
<dbReference type="Proteomes" id="UP001198200">
    <property type="component" value="Unassembled WGS sequence"/>
</dbReference>
<comment type="caution">
    <text evidence="1">The sequence shown here is derived from an EMBL/GenBank/DDBJ whole genome shotgun (WGS) entry which is preliminary data.</text>
</comment>
<dbReference type="Gene3D" id="2.180.10.10">
    <property type="entry name" value="RHS repeat-associated core"/>
    <property type="match status" value="1"/>
</dbReference>
<organism evidence="1 2">
    <name type="scientific">Anthropogastromicrobium aceti</name>
    <dbReference type="NCBI Taxonomy" id="2981768"/>
    <lineage>
        <taxon>Bacteria</taxon>
        <taxon>Bacillati</taxon>
        <taxon>Bacillota</taxon>
        <taxon>Clostridia</taxon>
        <taxon>Lachnospirales</taxon>
        <taxon>Lachnospiraceae</taxon>
        <taxon>Anthropogastromicrobium</taxon>
    </lineage>
</organism>
<evidence type="ECO:0000313" key="1">
    <source>
        <dbReference type="EMBL" id="MCC2223165.1"/>
    </source>
</evidence>
<sequence length="204" mass="22698">MVKAGDKTLESYGYAPNNGPLITVAYGNGDTQEILYDKEERIRARRWNGESTDAVRYEYDDYGTLEKETDLVNGRIDKDQYDMTGRLVQSTTLEKNTGAAGEPTVANTHTVQSLEIGYDNYNRVNRLVQSLEGSKTKTGLVYGDASKAQRPGLSYGLTVDGTQRQSLAYDAMARCTKETVTLPGGQTRENRFTYGTLHHLTDMD</sequence>
<gene>
    <name evidence="1" type="ORF">LKD48_16340</name>
</gene>
<evidence type="ECO:0000313" key="2">
    <source>
        <dbReference type="Proteomes" id="UP001198200"/>
    </source>
</evidence>
<dbReference type="AlphaFoldDB" id="A0AAE3JD01"/>